<reference evidence="2" key="1">
    <citation type="journal article" date="2019" name="Sci. Rep.">
        <title>Draft genome of Tanacetum cinerariifolium, the natural source of mosquito coil.</title>
        <authorList>
            <person name="Yamashiro T."/>
            <person name="Shiraishi A."/>
            <person name="Satake H."/>
            <person name="Nakayama K."/>
        </authorList>
    </citation>
    <scope>NUCLEOTIDE SEQUENCE</scope>
</reference>
<name>A0A699WG05_TANCI</name>
<feature type="region of interest" description="Disordered" evidence="1">
    <location>
        <begin position="1"/>
        <end position="30"/>
    </location>
</feature>
<protein>
    <submittedName>
        <fullName evidence="2">Uncharacterized protein</fullName>
    </submittedName>
</protein>
<comment type="caution">
    <text evidence="2">The sequence shown here is derived from an EMBL/GenBank/DDBJ whole genome shotgun (WGS) entry which is preliminary data.</text>
</comment>
<proteinExistence type="predicted"/>
<feature type="non-terminal residue" evidence="2">
    <location>
        <position position="1"/>
    </location>
</feature>
<dbReference type="AlphaFoldDB" id="A0A699WG05"/>
<accession>A0A699WG05</accession>
<sequence>PGPEEPEQAPPLPDYVPGPEHADDEIVVED</sequence>
<evidence type="ECO:0000313" key="2">
    <source>
        <dbReference type="EMBL" id="GFD44736.1"/>
    </source>
</evidence>
<evidence type="ECO:0000256" key="1">
    <source>
        <dbReference type="SAM" id="MobiDB-lite"/>
    </source>
</evidence>
<gene>
    <name evidence="2" type="ORF">Tci_916705</name>
</gene>
<dbReference type="EMBL" id="BKCJ011629951">
    <property type="protein sequence ID" value="GFD44736.1"/>
    <property type="molecule type" value="Genomic_DNA"/>
</dbReference>
<organism evidence="2">
    <name type="scientific">Tanacetum cinerariifolium</name>
    <name type="common">Dalmatian daisy</name>
    <name type="synonym">Chrysanthemum cinerariifolium</name>
    <dbReference type="NCBI Taxonomy" id="118510"/>
    <lineage>
        <taxon>Eukaryota</taxon>
        <taxon>Viridiplantae</taxon>
        <taxon>Streptophyta</taxon>
        <taxon>Embryophyta</taxon>
        <taxon>Tracheophyta</taxon>
        <taxon>Spermatophyta</taxon>
        <taxon>Magnoliopsida</taxon>
        <taxon>eudicotyledons</taxon>
        <taxon>Gunneridae</taxon>
        <taxon>Pentapetalae</taxon>
        <taxon>asterids</taxon>
        <taxon>campanulids</taxon>
        <taxon>Asterales</taxon>
        <taxon>Asteraceae</taxon>
        <taxon>Asteroideae</taxon>
        <taxon>Anthemideae</taxon>
        <taxon>Anthemidinae</taxon>
        <taxon>Tanacetum</taxon>
    </lineage>
</organism>